<feature type="transmembrane region" description="Helical" evidence="8">
    <location>
        <begin position="390"/>
        <end position="411"/>
    </location>
</feature>
<dbReference type="InterPro" id="IPR036058">
    <property type="entry name" value="Kazal_dom_sf"/>
</dbReference>
<keyword evidence="6 8" id="KW-0472">Membrane</keyword>
<dbReference type="EMBL" id="HBUF01235461">
    <property type="protein sequence ID" value="CAG6675044.1"/>
    <property type="molecule type" value="Transcribed_RNA"/>
</dbReference>
<keyword evidence="3" id="KW-1003">Cell membrane</keyword>
<dbReference type="GO" id="GO:0006811">
    <property type="term" value="P:monoatomic ion transport"/>
    <property type="evidence" value="ECO:0007669"/>
    <property type="project" value="UniProtKB-KW"/>
</dbReference>
<proteinExistence type="inferred from homology"/>
<sequence length="718" mass="78973">MTDQEATENLMPSMNYDPDSPTKESFTLSSQDEADIYSSPLTRCGLGGFTPNWLQSLRSKKSYVLVYGLLGMNQFCLGSYMVGTLSTMEKQYKISSRTSGILSSAWDVGTLGSFLLISYFGGKGHKTRWVAVGSVVMGVACFIRIIPYFMYGAGEDALKFTEEYGAANNISLKQAMDDLVPLCGEPYPRTKDCDSTDDMLSVVLILISSIVLGIGSSTYWSLGLAYLDDNVRKNKMPVILAMISCIRMVGPTVGFMAASYCLLYYVNPWLTPTITNNNSQWIGAWWMGWIPIGIINIVFAYFMALFPRSLPRAEVRRRLEENAEGAGPKKKVEVSFDDFKNALNRLWHNKIYRFNTLSSITYMFGMIGYWTYMPKYLEAQFQLSASEASIYTGLVGLSCSALGVLVSGAIISKFKPSPRILSAWNVIVEMIDALGHFAFTFMGCPDLNFHGQPRTDNSGLMWDTVTSCNVGCNCSSFIEYSPVCSVNGNTTFFSSCHAGCTNLTIIEGIKTFTNCSCIPSGLATIGACPSFCGTDFALFIIILCSLHFLTATGRAGNVIIQFRCVSQEDKSLSLGITEALTCGFAFIPGPIIYGALLDSSCLVWGELCGGELGNCWLYKGSAMRYVLNVTSSCFIFLAALFDIGVWRNSSHLKMYDDEEVISKSKHKMTSSSGASNLKNRKTADIVANLKDPDKPRLSIGSILDEDRLSLRRGSLDRT</sequence>
<evidence type="ECO:0000256" key="2">
    <source>
        <dbReference type="ARBA" id="ARBA00009657"/>
    </source>
</evidence>
<feature type="transmembrane region" description="Helical" evidence="8">
    <location>
        <begin position="239"/>
        <end position="266"/>
    </location>
</feature>
<feature type="transmembrane region" description="Helical" evidence="8">
    <location>
        <begin position="286"/>
        <end position="306"/>
    </location>
</feature>
<feature type="transmembrane region" description="Helical" evidence="8">
    <location>
        <begin position="423"/>
        <end position="442"/>
    </location>
</feature>
<evidence type="ECO:0000256" key="9">
    <source>
        <dbReference type="SAM" id="MobiDB-lite"/>
    </source>
</evidence>
<dbReference type="EMBL" id="HBUF01405965">
    <property type="protein sequence ID" value="CAG6738065.1"/>
    <property type="molecule type" value="Transcribed_RNA"/>
</dbReference>
<dbReference type="InterPro" id="IPR036259">
    <property type="entry name" value="MFS_trans_sf"/>
</dbReference>
<dbReference type="PANTHER" id="PTHR11388">
    <property type="entry name" value="ORGANIC ANION TRANSPORTER"/>
    <property type="match status" value="1"/>
</dbReference>
<organism evidence="11">
    <name type="scientific">Cacopsylla melanoneura</name>
    <dbReference type="NCBI Taxonomy" id="428564"/>
    <lineage>
        <taxon>Eukaryota</taxon>
        <taxon>Metazoa</taxon>
        <taxon>Ecdysozoa</taxon>
        <taxon>Arthropoda</taxon>
        <taxon>Hexapoda</taxon>
        <taxon>Insecta</taxon>
        <taxon>Pterygota</taxon>
        <taxon>Neoptera</taxon>
        <taxon>Paraneoptera</taxon>
        <taxon>Hemiptera</taxon>
        <taxon>Sternorrhyncha</taxon>
        <taxon>Psylloidea</taxon>
        <taxon>Psyllidae</taxon>
        <taxon>Psyllinae</taxon>
        <taxon>Cacopsylla</taxon>
    </lineage>
</organism>
<feature type="transmembrane region" description="Helical" evidence="8">
    <location>
        <begin position="129"/>
        <end position="151"/>
    </location>
</feature>
<feature type="domain" description="Kazal-like" evidence="10">
    <location>
        <begin position="462"/>
        <end position="516"/>
    </location>
</feature>
<feature type="transmembrane region" description="Helical" evidence="8">
    <location>
        <begin position="103"/>
        <end position="122"/>
    </location>
</feature>
<feature type="region of interest" description="Disordered" evidence="9">
    <location>
        <begin position="1"/>
        <end position="26"/>
    </location>
</feature>
<reference evidence="11" key="1">
    <citation type="submission" date="2021-05" db="EMBL/GenBank/DDBJ databases">
        <authorList>
            <person name="Alioto T."/>
            <person name="Alioto T."/>
            <person name="Gomez Garrido J."/>
        </authorList>
    </citation>
    <scope>NUCLEOTIDE SEQUENCE</scope>
</reference>
<dbReference type="GO" id="GO:0043252">
    <property type="term" value="P:sodium-independent organic anion transport"/>
    <property type="evidence" value="ECO:0007669"/>
    <property type="project" value="TreeGrafter"/>
</dbReference>
<dbReference type="GO" id="GO:0016323">
    <property type="term" value="C:basolateral plasma membrane"/>
    <property type="evidence" value="ECO:0007669"/>
    <property type="project" value="TreeGrafter"/>
</dbReference>
<dbReference type="PROSITE" id="PS51465">
    <property type="entry name" value="KAZAL_2"/>
    <property type="match status" value="1"/>
</dbReference>
<evidence type="ECO:0000313" key="11">
    <source>
        <dbReference type="EMBL" id="CAG6675044.1"/>
    </source>
</evidence>
<dbReference type="CDD" id="cd17336">
    <property type="entry name" value="MFS_SLCO_OATP"/>
    <property type="match status" value="1"/>
</dbReference>
<accession>A0A8D8SW82</accession>
<dbReference type="PANTHER" id="PTHR11388:SF76">
    <property type="entry name" value="SOLUTE CARRIER ORGANIC ANION TRANSPORTER FAMILY MEMBER"/>
    <property type="match status" value="1"/>
</dbReference>
<feature type="transmembrane region" description="Helical" evidence="8">
    <location>
        <begin position="572"/>
        <end position="596"/>
    </location>
</feature>
<feature type="transmembrane region" description="Helical" evidence="8">
    <location>
        <begin position="351"/>
        <end position="370"/>
    </location>
</feature>
<name>A0A8D8SW82_9HEMI</name>
<dbReference type="Pfam" id="PF03137">
    <property type="entry name" value="OATP"/>
    <property type="match status" value="1"/>
</dbReference>
<feature type="transmembrane region" description="Helical" evidence="8">
    <location>
        <begin position="199"/>
        <end position="227"/>
    </location>
</feature>
<evidence type="ECO:0000256" key="3">
    <source>
        <dbReference type="ARBA" id="ARBA00022475"/>
    </source>
</evidence>
<dbReference type="AlphaFoldDB" id="A0A8D8SW82"/>
<keyword evidence="4 8" id="KW-0812">Transmembrane</keyword>
<comment type="subcellular location">
    <subcellularLocation>
        <location evidence="1 8">Cell membrane</location>
        <topology evidence="1 8">Multi-pass membrane protein</topology>
    </subcellularLocation>
</comment>
<dbReference type="SUPFAM" id="SSF103473">
    <property type="entry name" value="MFS general substrate transporter"/>
    <property type="match status" value="1"/>
</dbReference>
<dbReference type="EMBL" id="HBUF01565819">
    <property type="protein sequence ID" value="CAG6764462.1"/>
    <property type="molecule type" value="Transcribed_RNA"/>
</dbReference>
<evidence type="ECO:0000256" key="4">
    <source>
        <dbReference type="ARBA" id="ARBA00022692"/>
    </source>
</evidence>
<comment type="similarity">
    <text evidence="2 8">Belongs to the organo anion transporter (TC 2.A.60) family.</text>
</comment>
<keyword evidence="8" id="KW-0406">Ion transport</keyword>
<protein>
    <recommendedName>
        <fullName evidence="8">Solute carrier organic anion transporter family member</fullName>
    </recommendedName>
</protein>
<evidence type="ECO:0000256" key="1">
    <source>
        <dbReference type="ARBA" id="ARBA00004651"/>
    </source>
</evidence>
<evidence type="ECO:0000256" key="7">
    <source>
        <dbReference type="ARBA" id="ARBA00023157"/>
    </source>
</evidence>
<evidence type="ECO:0000259" key="10">
    <source>
        <dbReference type="PROSITE" id="PS51465"/>
    </source>
</evidence>
<keyword evidence="8" id="KW-0813">Transport</keyword>
<dbReference type="Gene3D" id="1.20.1250.20">
    <property type="entry name" value="MFS general substrate transporter like domains"/>
    <property type="match status" value="1"/>
</dbReference>
<feature type="transmembrane region" description="Helical" evidence="8">
    <location>
        <begin position="64"/>
        <end position="83"/>
    </location>
</feature>
<dbReference type="SUPFAM" id="SSF100895">
    <property type="entry name" value="Kazal-type serine protease inhibitors"/>
    <property type="match status" value="1"/>
</dbReference>
<dbReference type="InterPro" id="IPR002350">
    <property type="entry name" value="Kazal_dom"/>
</dbReference>
<dbReference type="EMBL" id="HBUF01565821">
    <property type="protein sequence ID" value="CAG6764464.1"/>
    <property type="molecule type" value="Transcribed_RNA"/>
</dbReference>
<feature type="transmembrane region" description="Helical" evidence="8">
    <location>
        <begin position="536"/>
        <end position="560"/>
    </location>
</feature>
<evidence type="ECO:0000256" key="6">
    <source>
        <dbReference type="ARBA" id="ARBA00023136"/>
    </source>
</evidence>
<evidence type="ECO:0000256" key="8">
    <source>
        <dbReference type="RuleBase" id="RU362056"/>
    </source>
</evidence>
<feature type="transmembrane region" description="Helical" evidence="8">
    <location>
        <begin position="625"/>
        <end position="646"/>
    </location>
</feature>
<dbReference type="GO" id="GO:0015347">
    <property type="term" value="F:sodium-independent organic anion transmembrane transporter activity"/>
    <property type="evidence" value="ECO:0007669"/>
    <property type="project" value="TreeGrafter"/>
</dbReference>
<keyword evidence="7" id="KW-1015">Disulfide bond</keyword>
<dbReference type="InterPro" id="IPR004156">
    <property type="entry name" value="OATP"/>
</dbReference>
<evidence type="ECO:0000256" key="5">
    <source>
        <dbReference type="ARBA" id="ARBA00022989"/>
    </source>
</evidence>
<dbReference type="NCBIfam" id="TIGR00805">
    <property type="entry name" value="oat"/>
    <property type="match status" value="1"/>
</dbReference>
<dbReference type="EMBL" id="HBUF01565820">
    <property type="protein sequence ID" value="CAG6764463.1"/>
    <property type="molecule type" value="Transcribed_RNA"/>
</dbReference>
<keyword evidence="5 8" id="KW-1133">Transmembrane helix</keyword>